<proteinExistence type="inferred from homology"/>
<dbReference type="GO" id="GO:0016705">
    <property type="term" value="F:oxidoreductase activity, acting on paired donors, with incorporation or reduction of molecular oxygen"/>
    <property type="evidence" value="ECO:0007669"/>
    <property type="project" value="InterPro"/>
</dbReference>
<evidence type="ECO:0000256" key="2">
    <source>
        <dbReference type="ARBA" id="ARBA00005179"/>
    </source>
</evidence>
<sequence length="618" mass="69622">MFTSGHHLLPLNPTRRSLAYWTMFTALSAVFSLLGVFLIQHLLKLRRIARNLGNLSGPRFLFNPSSAPGQLTMRVLPPIPYVNSGGSWMLAQKYQDFAIAGQDAALLITDFPQPKCTLFLADPAAIKEVTTYRARFPKPVELYAALSVFGRNIVASEGEEWKRYRKVAAPAFSERNNKLVWDETVLIMKDLFDNVWGNKSEVVVDHGVDITLPIALFVIGVAGFGRRVTWTSDLVPPPGHQMALKDALHILSNNVLMKIILPNWAWGLTKHTREVQLAFIEFKQYMIELVDARRNAKEKEERYDLFSGLVDAARDEQGDGAAISDEELLGNVFIFLLAGHETAAHTLCFTFALLALHPDEQERLYQQIKSVTSSLDRAPGYEDMGRFTYSLAVFYETLRMFPPAPSIPKEVAEDTTLTVTNADGGKTTFPVPSGTEINLHVPGLHYNPRYWKDPHAFKPERFLGDWPKDAFIPFSLGARACLGRRFFETEGIAVMTMLVSNYKIEIKEEPEFAGETFEQRFARITAFDQGLTTIAGLALSLDFVWIRDSTTDLHLHLHCFRPQRLKALNALQQSSRVVRPGIRAVSVQGLKRAPPNRRLQRDPMPDNFAAFRSLTVMN</sequence>
<dbReference type="PANTHER" id="PTHR24305:SF166">
    <property type="entry name" value="CYTOCHROME P450 12A4, MITOCHONDRIAL-RELATED"/>
    <property type="match status" value="1"/>
</dbReference>
<evidence type="ECO:0000256" key="1">
    <source>
        <dbReference type="ARBA" id="ARBA00001971"/>
    </source>
</evidence>
<evidence type="ECO:0000256" key="9">
    <source>
        <dbReference type="PIRSR" id="PIRSR602401-1"/>
    </source>
</evidence>
<dbReference type="PROSITE" id="PS00086">
    <property type="entry name" value="CYTOCHROME_P450"/>
    <property type="match status" value="1"/>
</dbReference>
<comment type="caution">
    <text evidence="12">The sequence shown here is derived from an EMBL/GenBank/DDBJ whole genome shotgun (WGS) entry which is preliminary data.</text>
</comment>
<dbReference type="InterPro" id="IPR050121">
    <property type="entry name" value="Cytochrome_P450_monoxygenase"/>
</dbReference>
<dbReference type="PANTHER" id="PTHR24305">
    <property type="entry name" value="CYTOCHROME P450"/>
    <property type="match status" value="1"/>
</dbReference>
<keyword evidence="4 9" id="KW-0349">Heme</keyword>
<evidence type="ECO:0000256" key="5">
    <source>
        <dbReference type="ARBA" id="ARBA00022723"/>
    </source>
</evidence>
<comment type="similarity">
    <text evidence="3 10">Belongs to the cytochrome P450 family.</text>
</comment>
<keyword evidence="13" id="KW-1185">Reference proteome</keyword>
<reference evidence="12" key="1">
    <citation type="journal article" date="2022" name="New Phytol.">
        <title>Evolutionary transition to the ectomycorrhizal habit in the genomes of a hyperdiverse lineage of mushroom-forming fungi.</title>
        <authorList>
            <person name="Looney B."/>
            <person name="Miyauchi S."/>
            <person name="Morin E."/>
            <person name="Drula E."/>
            <person name="Courty P.E."/>
            <person name="Kohler A."/>
            <person name="Kuo A."/>
            <person name="LaButti K."/>
            <person name="Pangilinan J."/>
            <person name="Lipzen A."/>
            <person name="Riley R."/>
            <person name="Andreopoulos W."/>
            <person name="He G."/>
            <person name="Johnson J."/>
            <person name="Nolan M."/>
            <person name="Tritt A."/>
            <person name="Barry K.W."/>
            <person name="Grigoriev I.V."/>
            <person name="Nagy L.G."/>
            <person name="Hibbett D."/>
            <person name="Henrissat B."/>
            <person name="Matheny P.B."/>
            <person name="Labbe J."/>
            <person name="Martin F.M."/>
        </authorList>
    </citation>
    <scope>NUCLEOTIDE SEQUENCE</scope>
    <source>
        <strain evidence="12">BPL690</strain>
    </source>
</reference>
<comment type="pathway">
    <text evidence="2">Secondary metabolite biosynthesis.</text>
</comment>
<evidence type="ECO:0000313" key="12">
    <source>
        <dbReference type="EMBL" id="KAI0298659.1"/>
    </source>
</evidence>
<evidence type="ECO:0000256" key="4">
    <source>
        <dbReference type="ARBA" id="ARBA00022617"/>
    </source>
</evidence>
<evidence type="ECO:0000256" key="7">
    <source>
        <dbReference type="ARBA" id="ARBA00023004"/>
    </source>
</evidence>
<evidence type="ECO:0000256" key="11">
    <source>
        <dbReference type="SAM" id="Phobius"/>
    </source>
</evidence>
<dbReference type="GO" id="GO:0020037">
    <property type="term" value="F:heme binding"/>
    <property type="evidence" value="ECO:0007669"/>
    <property type="project" value="InterPro"/>
</dbReference>
<evidence type="ECO:0000256" key="3">
    <source>
        <dbReference type="ARBA" id="ARBA00010617"/>
    </source>
</evidence>
<dbReference type="CDD" id="cd11070">
    <property type="entry name" value="CYP56-like"/>
    <property type="match status" value="1"/>
</dbReference>
<feature type="transmembrane region" description="Helical" evidence="11">
    <location>
        <begin position="20"/>
        <end position="43"/>
    </location>
</feature>
<dbReference type="Gene3D" id="1.10.630.10">
    <property type="entry name" value="Cytochrome P450"/>
    <property type="match status" value="1"/>
</dbReference>
<dbReference type="AlphaFoldDB" id="A0AAD4QL71"/>
<dbReference type="SUPFAM" id="SSF48264">
    <property type="entry name" value="Cytochrome P450"/>
    <property type="match status" value="1"/>
</dbReference>
<evidence type="ECO:0000256" key="10">
    <source>
        <dbReference type="RuleBase" id="RU000461"/>
    </source>
</evidence>
<dbReference type="PRINTS" id="PR00463">
    <property type="entry name" value="EP450I"/>
</dbReference>
<name>A0AAD4QL71_9AGAM</name>
<dbReference type="InterPro" id="IPR002401">
    <property type="entry name" value="Cyt_P450_E_grp-I"/>
</dbReference>
<dbReference type="InterPro" id="IPR001128">
    <property type="entry name" value="Cyt_P450"/>
</dbReference>
<evidence type="ECO:0000256" key="8">
    <source>
        <dbReference type="ARBA" id="ARBA00023033"/>
    </source>
</evidence>
<dbReference type="Pfam" id="PF00067">
    <property type="entry name" value="p450"/>
    <property type="match status" value="1"/>
</dbReference>
<dbReference type="GO" id="GO:0005506">
    <property type="term" value="F:iron ion binding"/>
    <property type="evidence" value="ECO:0007669"/>
    <property type="project" value="InterPro"/>
</dbReference>
<keyword evidence="5 9" id="KW-0479">Metal-binding</keyword>
<keyword evidence="11" id="KW-0472">Membrane</keyword>
<keyword evidence="7 9" id="KW-0408">Iron</keyword>
<gene>
    <name evidence="12" type="ORF">B0F90DRAFT_1818529</name>
</gene>
<keyword evidence="6 10" id="KW-0560">Oxidoreductase</keyword>
<keyword evidence="8 10" id="KW-0503">Monooxygenase</keyword>
<comment type="cofactor">
    <cofactor evidence="1 9">
        <name>heme</name>
        <dbReference type="ChEBI" id="CHEBI:30413"/>
    </cofactor>
</comment>
<evidence type="ECO:0000256" key="6">
    <source>
        <dbReference type="ARBA" id="ARBA00023002"/>
    </source>
</evidence>
<keyword evidence="11" id="KW-1133">Transmembrane helix</keyword>
<protein>
    <submittedName>
        <fullName evidence="12">Cytochrome P450</fullName>
    </submittedName>
</protein>
<organism evidence="12 13">
    <name type="scientific">Multifurca ochricompacta</name>
    <dbReference type="NCBI Taxonomy" id="376703"/>
    <lineage>
        <taxon>Eukaryota</taxon>
        <taxon>Fungi</taxon>
        <taxon>Dikarya</taxon>
        <taxon>Basidiomycota</taxon>
        <taxon>Agaricomycotina</taxon>
        <taxon>Agaricomycetes</taxon>
        <taxon>Russulales</taxon>
        <taxon>Russulaceae</taxon>
        <taxon>Multifurca</taxon>
    </lineage>
</organism>
<dbReference type="EMBL" id="WTXG01000027">
    <property type="protein sequence ID" value="KAI0298659.1"/>
    <property type="molecule type" value="Genomic_DNA"/>
</dbReference>
<keyword evidence="11" id="KW-0812">Transmembrane</keyword>
<accession>A0AAD4QL71</accession>
<dbReference type="InterPro" id="IPR017972">
    <property type="entry name" value="Cyt_P450_CS"/>
</dbReference>
<feature type="binding site" description="axial binding residue" evidence="9">
    <location>
        <position position="481"/>
    </location>
    <ligand>
        <name>heme</name>
        <dbReference type="ChEBI" id="CHEBI:30413"/>
    </ligand>
    <ligandPart>
        <name>Fe</name>
        <dbReference type="ChEBI" id="CHEBI:18248"/>
    </ligandPart>
</feature>
<dbReference type="PRINTS" id="PR00385">
    <property type="entry name" value="P450"/>
</dbReference>
<dbReference type="GO" id="GO:0004497">
    <property type="term" value="F:monooxygenase activity"/>
    <property type="evidence" value="ECO:0007669"/>
    <property type="project" value="UniProtKB-KW"/>
</dbReference>
<dbReference type="Proteomes" id="UP001203297">
    <property type="component" value="Unassembled WGS sequence"/>
</dbReference>
<dbReference type="InterPro" id="IPR036396">
    <property type="entry name" value="Cyt_P450_sf"/>
</dbReference>
<evidence type="ECO:0000313" key="13">
    <source>
        <dbReference type="Proteomes" id="UP001203297"/>
    </source>
</evidence>